<evidence type="ECO:0000259" key="1">
    <source>
        <dbReference type="PROSITE" id="PS50011"/>
    </source>
</evidence>
<dbReference type="Pfam" id="PF00069">
    <property type="entry name" value="Pkinase"/>
    <property type="match status" value="1"/>
</dbReference>
<name>A0A6C0L7X6_9ZZZZ</name>
<dbReference type="GO" id="GO:0044773">
    <property type="term" value="P:mitotic DNA damage checkpoint signaling"/>
    <property type="evidence" value="ECO:0007669"/>
    <property type="project" value="TreeGrafter"/>
</dbReference>
<dbReference type="SUPFAM" id="SSF56112">
    <property type="entry name" value="Protein kinase-like (PK-like)"/>
    <property type="match status" value="1"/>
</dbReference>
<dbReference type="Gene3D" id="1.10.510.10">
    <property type="entry name" value="Transferase(Phosphotransferase) domain 1"/>
    <property type="match status" value="1"/>
</dbReference>
<sequence length="329" mass="37239">MLRKENRRPLAEGSYGCIYTEDTAPPCEADTGPKGRKVRKLLKKEDASVELTISKLIKSIPLWEYYFVIQEETGCIEKNFKKARPMYEEFCKIYKSSQNKNLTEIVSPFRGVALRTLTITDSFAYIESFQHLLTGIAALHKQGICHADIHAGNILEENGYLRLIDFGSSFLGDSINATGVERYNYSFTPDFPTQPPELSLQNGINHGLDISYCVDELVKHRAVFRNGSVTGITPAYARSKLLLAAGAIGTTKAQWVEYYREHWRKFDVWSLGVVFHNLLQKALFLRSFQPIWKKNQAMLMTVLRGCLEPNPSSRFSADEALSYFPASAV</sequence>
<dbReference type="GO" id="GO:0005524">
    <property type="term" value="F:ATP binding"/>
    <property type="evidence" value="ECO:0007669"/>
    <property type="project" value="InterPro"/>
</dbReference>
<proteinExistence type="predicted"/>
<protein>
    <recommendedName>
        <fullName evidence="1">Protein kinase domain-containing protein</fullName>
    </recommendedName>
</protein>
<dbReference type="AlphaFoldDB" id="A0A6C0L7X6"/>
<dbReference type="PANTHER" id="PTHR44167:SF24">
    <property type="entry name" value="SERINE_THREONINE-PROTEIN KINASE CHK2"/>
    <property type="match status" value="1"/>
</dbReference>
<dbReference type="InterPro" id="IPR000719">
    <property type="entry name" value="Prot_kinase_dom"/>
</dbReference>
<evidence type="ECO:0000313" key="2">
    <source>
        <dbReference type="EMBL" id="QHU26507.1"/>
    </source>
</evidence>
<feature type="domain" description="Protein kinase" evidence="1">
    <location>
        <begin position="4"/>
        <end position="327"/>
    </location>
</feature>
<dbReference type="GO" id="GO:0004674">
    <property type="term" value="F:protein serine/threonine kinase activity"/>
    <property type="evidence" value="ECO:0007669"/>
    <property type="project" value="TreeGrafter"/>
</dbReference>
<dbReference type="EMBL" id="MN740442">
    <property type="protein sequence ID" value="QHU26507.1"/>
    <property type="molecule type" value="Genomic_DNA"/>
</dbReference>
<dbReference type="InterPro" id="IPR011009">
    <property type="entry name" value="Kinase-like_dom_sf"/>
</dbReference>
<dbReference type="SMART" id="SM00220">
    <property type="entry name" value="S_TKc"/>
    <property type="match status" value="1"/>
</dbReference>
<reference evidence="2" key="1">
    <citation type="journal article" date="2020" name="Nature">
        <title>Giant virus diversity and host interactions through global metagenomics.</title>
        <authorList>
            <person name="Schulz F."/>
            <person name="Roux S."/>
            <person name="Paez-Espino D."/>
            <person name="Jungbluth S."/>
            <person name="Walsh D.A."/>
            <person name="Denef V.J."/>
            <person name="McMahon K.D."/>
            <person name="Konstantinidis K.T."/>
            <person name="Eloe-Fadrosh E.A."/>
            <person name="Kyrpides N.C."/>
            <person name="Woyke T."/>
        </authorList>
    </citation>
    <scope>NUCLEOTIDE SEQUENCE</scope>
    <source>
        <strain evidence="2">GVMAG-M-3300027759-16</strain>
    </source>
</reference>
<dbReference type="PROSITE" id="PS50011">
    <property type="entry name" value="PROTEIN_KINASE_DOM"/>
    <property type="match status" value="1"/>
</dbReference>
<organism evidence="2">
    <name type="scientific">viral metagenome</name>
    <dbReference type="NCBI Taxonomy" id="1070528"/>
    <lineage>
        <taxon>unclassified sequences</taxon>
        <taxon>metagenomes</taxon>
        <taxon>organismal metagenomes</taxon>
    </lineage>
</organism>
<accession>A0A6C0L7X6</accession>
<dbReference type="PANTHER" id="PTHR44167">
    <property type="entry name" value="OVARIAN-SPECIFIC SERINE/THREONINE-PROTEIN KINASE LOK-RELATED"/>
    <property type="match status" value="1"/>
</dbReference>
<dbReference type="GO" id="GO:0005634">
    <property type="term" value="C:nucleus"/>
    <property type="evidence" value="ECO:0007669"/>
    <property type="project" value="TreeGrafter"/>
</dbReference>